<dbReference type="AlphaFoldDB" id="A0A0F9LXG3"/>
<name>A0A0F9LXG3_9ZZZZ</name>
<organism evidence="1">
    <name type="scientific">marine sediment metagenome</name>
    <dbReference type="NCBI Taxonomy" id="412755"/>
    <lineage>
        <taxon>unclassified sequences</taxon>
        <taxon>metagenomes</taxon>
        <taxon>ecological metagenomes</taxon>
    </lineage>
</organism>
<sequence length="33" mass="3656">MKPEPLKDKIEIIGMGDKYFKERDVASASGKSS</sequence>
<gene>
    <name evidence="1" type="ORF">LCGC14_1454310</name>
</gene>
<reference evidence="1" key="1">
    <citation type="journal article" date="2015" name="Nature">
        <title>Complex archaea that bridge the gap between prokaryotes and eukaryotes.</title>
        <authorList>
            <person name="Spang A."/>
            <person name="Saw J.H."/>
            <person name="Jorgensen S.L."/>
            <person name="Zaremba-Niedzwiedzka K."/>
            <person name="Martijn J."/>
            <person name="Lind A.E."/>
            <person name="van Eijk R."/>
            <person name="Schleper C."/>
            <person name="Guy L."/>
            <person name="Ettema T.J."/>
        </authorList>
    </citation>
    <scope>NUCLEOTIDE SEQUENCE</scope>
</reference>
<dbReference type="EMBL" id="LAZR01010052">
    <property type="protein sequence ID" value="KKM69080.1"/>
    <property type="molecule type" value="Genomic_DNA"/>
</dbReference>
<protein>
    <submittedName>
        <fullName evidence="1">Uncharacterized protein</fullName>
    </submittedName>
</protein>
<accession>A0A0F9LXG3</accession>
<evidence type="ECO:0000313" key="1">
    <source>
        <dbReference type="EMBL" id="KKM69080.1"/>
    </source>
</evidence>
<proteinExistence type="predicted"/>
<comment type="caution">
    <text evidence="1">The sequence shown here is derived from an EMBL/GenBank/DDBJ whole genome shotgun (WGS) entry which is preliminary data.</text>
</comment>